<proteinExistence type="predicted"/>
<accession>A0A645I747</accession>
<sequence>MVARFLGLFEPGADIDRFGGEYPDQNRQVATADASAKVVLEVISWQVQFLDFPLVELQRHRLTSVGHTILQTGGFPGSDELDGKL</sequence>
<comment type="caution">
    <text evidence="1">The sequence shown here is derived from an EMBL/GenBank/DDBJ whole genome shotgun (WGS) entry which is preliminary data.</text>
</comment>
<protein>
    <submittedName>
        <fullName evidence="1">Uncharacterized protein</fullName>
    </submittedName>
</protein>
<dbReference type="AlphaFoldDB" id="A0A645I747"/>
<name>A0A645I747_9ZZZZ</name>
<gene>
    <name evidence="1" type="ORF">SDC9_193792</name>
</gene>
<reference evidence="1" key="1">
    <citation type="submission" date="2019-08" db="EMBL/GenBank/DDBJ databases">
        <authorList>
            <person name="Kucharzyk K."/>
            <person name="Murdoch R.W."/>
            <person name="Higgins S."/>
            <person name="Loffler F."/>
        </authorList>
    </citation>
    <scope>NUCLEOTIDE SEQUENCE</scope>
</reference>
<evidence type="ECO:0000313" key="1">
    <source>
        <dbReference type="EMBL" id="MPN46209.1"/>
    </source>
</evidence>
<organism evidence="1">
    <name type="scientific">bioreactor metagenome</name>
    <dbReference type="NCBI Taxonomy" id="1076179"/>
    <lineage>
        <taxon>unclassified sequences</taxon>
        <taxon>metagenomes</taxon>
        <taxon>ecological metagenomes</taxon>
    </lineage>
</organism>
<dbReference type="EMBL" id="VSSQ01106690">
    <property type="protein sequence ID" value="MPN46209.1"/>
    <property type="molecule type" value="Genomic_DNA"/>
</dbReference>